<evidence type="ECO:0000313" key="2">
    <source>
        <dbReference type="Proteomes" id="UP000824469"/>
    </source>
</evidence>
<sequence>MCHSFEFEDVRKLAAELMGRLHPEVMFPLIEECLERATLSRDIPKLKACLFAICSSLVIRGKESALHPVMIKVRHFITTVLLWPCLDSDEVLKAQHGCIDCLALMICSEFGISDTNLPSSQSSNPDTPQKKSRLIEEVIDQPDHATLQSNAVAESVISAVIRSLTLQQETLPFIISKEPHSSISDDGQKTSIPMTFRLCMANVLISACQKISRSGKSLLSSMTLPALIDFVRVSDNPQMRSACLQVVFTAVYHLKSFVLPYANDLLRLSIDALRNRGLAEERIVGAKLMASLMASDEVVVKEIAPNLMDAK</sequence>
<keyword evidence="2" id="KW-1185">Reference proteome</keyword>
<feature type="non-terminal residue" evidence="1">
    <location>
        <position position="311"/>
    </location>
</feature>
<gene>
    <name evidence="1" type="ORF">KI387_013732</name>
</gene>
<name>A0AA38CSU9_TAXCH</name>
<dbReference type="PANTHER" id="PTHR37743">
    <property type="entry name" value="ARM REPEAT SUPERFAMILY PROTEIN"/>
    <property type="match status" value="1"/>
</dbReference>
<dbReference type="InterPro" id="IPR016024">
    <property type="entry name" value="ARM-type_fold"/>
</dbReference>
<dbReference type="Proteomes" id="UP000824469">
    <property type="component" value="Unassembled WGS sequence"/>
</dbReference>
<dbReference type="PANTHER" id="PTHR37743:SF1">
    <property type="entry name" value="ARM REPEAT SUPERFAMILY PROTEIN"/>
    <property type="match status" value="1"/>
</dbReference>
<dbReference type="AlphaFoldDB" id="A0AA38CSU9"/>
<comment type="caution">
    <text evidence="1">The sequence shown here is derived from an EMBL/GenBank/DDBJ whole genome shotgun (WGS) entry which is preliminary data.</text>
</comment>
<dbReference type="EMBL" id="JAHRHJ020000009">
    <property type="protein sequence ID" value="KAH9302149.1"/>
    <property type="molecule type" value="Genomic_DNA"/>
</dbReference>
<dbReference type="SUPFAM" id="SSF48371">
    <property type="entry name" value="ARM repeat"/>
    <property type="match status" value="1"/>
</dbReference>
<accession>A0AA38CSU9</accession>
<evidence type="ECO:0000313" key="1">
    <source>
        <dbReference type="EMBL" id="KAH9302149.1"/>
    </source>
</evidence>
<organism evidence="1 2">
    <name type="scientific">Taxus chinensis</name>
    <name type="common">Chinese yew</name>
    <name type="synonym">Taxus wallichiana var. chinensis</name>
    <dbReference type="NCBI Taxonomy" id="29808"/>
    <lineage>
        <taxon>Eukaryota</taxon>
        <taxon>Viridiplantae</taxon>
        <taxon>Streptophyta</taxon>
        <taxon>Embryophyta</taxon>
        <taxon>Tracheophyta</taxon>
        <taxon>Spermatophyta</taxon>
        <taxon>Pinopsida</taxon>
        <taxon>Pinidae</taxon>
        <taxon>Conifers II</taxon>
        <taxon>Cupressales</taxon>
        <taxon>Taxaceae</taxon>
        <taxon>Taxus</taxon>
    </lineage>
</organism>
<dbReference type="OMA" id="CSYVIHH"/>
<proteinExistence type="predicted"/>
<protein>
    <submittedName>
        <fullName evidence="1">Uncharacterized protein</fullName>
    </submittedName>
</protein>
<feature type="non-terminal residue" evidence="1">
    <location>
        <position position="1"/>
    </location>
</feature>
<reference evidence="1 2" key="1">
    <citation type="journal article" date="2021" name="Nat. Plants">
        <title>The Taxus genome provides insights into paclitaxel biosynthesis.</title>
        <authorList>
            <person name="Xiong X."/>
            <person name="Gou J."/>
            <person name="Liao Q."/>
            <person name="Li Y."/>
            <person name="Zhou Q."/>
            <person name="Bi G."/>
            <person name="Li C."/>
            <person name="Du R."/>
            <person name="Wang X."/>
            <person name="Sun T."/>
            <person name="Guo L."/>
            <person name="Liang H."/>
            <person name="Lu P."/>
            <person name="Wu Y."/>
            <person name="Zhang Z."/>
            <person name="Ro D.K."/>
            <person name="Shang Y."/>
            <person name="Huang S."/>
            <person name="Yan J."/>
        </authorList>
    </citation>
    <scope>NUCLEOTIDE SEQUENCE [LARGE SCALE GENOMIC DNA]</scope>
    <source>
        <strain evidence="1">Ta-2019</strain>
    </source>
</reference>